<organism evidence="1 2">
    <name type="scientific">Azospirillum thiophilum</name>
    <dbReference type="NCBI Taxonomy" id="528244"/>
    <lineage>
        <taxon>Bacteria</taxon>
        <taxon>Pseudomonadati</taxon>
        <taxon>Pseudomonadota</taxon>
        <taxon>Alphaproteobacteria</taxon>
        <taxon>Rhodospirillales</taxon>
        <taxon>Azospirillaceae</taxon>
        <taxon>Azospirillum</taxon>
    </lineage>
</organism>
<dbReference type="KEGG" id="ati:AL072_02530"/>
<evidence type="ECO:0008006" key="3">
    <source>
        <dbReference type="Google" id="ProtNLM"/>
    </source>
</evidence>
<evidence type="ECO:0000313" key="1">
    <source>
        <dbReference type="EMBL" id="ALG69983.1"/>
    </source>
</evidence>
<dbReference type="RefSeq" id="WP_045581646.1">
    <property type="nucleotide sequence ID" value="NZ_CP012401.1"/>
</dbReference>
<name>A0AAC8ZT17_9PROT</name>
<dbReference type="PANTHER" id="PTHR36455:SF1">
    <property type="entry name" value="BLR8292 PROTEIN"/>
    <property type="match status" value="1"/>
</dbReference>
<dbReference type="InterPro" id="IPR008878">
    <property type="entry name" value="Transposase_IS66_Orf2"/>
</dbReference>
<gene>
    <name evidence="1" type="ORF">AL072_02530</name>
</gene>
<accession>A0AAC8ZT17</accession>
<sequence length="117" mass="13010">MIPLRPDLKVVVATQPVDFRKGVHGLVALVAEALKADPYCGDVFVFRSKRKDRLKLLVWDGTGVILATKWLEDGGFSWPPIRDGTVRLSAVQFALLLDGLEWRTASPPAIKTPRWMG</sequence>
<dbReference type="Proteomes" id="UP000069935">
    <property type="component" value="Chromosome 1"/>
</dbReference>
<proteinExistence type="predicted"/>
<reference evidence="1 2" key="2">
    <citation type="journal article" date="2016" name="Genome Announc.">
        <title>Complete Genome Sequence of a Strain of Azospirillum thiophilum Isolated from a Sulfide Spring.</title>
        <authorList>
            <person name="Fomenkov A."/>
            <person name="Vincze T."/>
            <person name="Grabovich M."/>
            <person name="Anton B.P."/>
            <person name="Dubinina G."/>
            <person name="Orlova M."/>
            <person name="Belousova E."/>
            <person name="Roberts R.J."/>
        </authorList>
    </citation>
    <scope>NUCLEOTIDE SEQUENCE [LARGE SCALE GENOMIC DNA]</scope>
    <source>
        <strain evidence="1 2">BV-S</strain>
    </source>
</reference>
<dbReference type="EMBL" id="CP012401">
    <property type="protein sequence ID" value="ALG69983.1"/>
    <property type="molecule type" value="Genomic_DNA"/>
</dbReference>
<reference evidence="2" key="1">
    <citation type="submission" date="2015-08" db="EMBL/GenBank/DDBJ databases">
        <title>Complete Genome Sequence of Azospirillum thiophilum BV-S.</title>
        <authorList>
            <person name="Fomenkov A."/>
            <person name="Vincze T."/>
            <person name="Grabovich M."/>
            <person name="Dubinina G."/>
            <person name="Orlova M."/>
            <person name="Belousova E."/>
            <person name="Roberts R.J."/>
        </authorList>
    </citation>
    <scope>NUCLEOTIDE SEQUENCE [LARGE SCALE GENOMIC DNA]</scope>
    <source>
        <strain evidence="2">BV-S</strain>
    </source>
</reference>
<keyword evidence="2" id="KW-1185">Reference proteome</keyword>
<dbReference type="NCBIfam" id="NF033819">
    <property type="entry name" value="IS66_TnpB"/>
    <property type="match status" value="1"/>
</dbReference>
<dbReference type="Pfam" id="PF05717">
    <property type="entry name" value="TnpB_IS66"/>
    <property type="match status" value="1"/>
</dbReference>
<protein>
    <recommendedName>
        <fullName evidence="3">Transposase</fullName>
    </recommendedName>
</protein>
<dbReference type="AlphaFoldDB" id="A0AAC8ZT17"/>
<dbReference type="PANTHER" id="PTHR36455">
    <property type="match status" value="1"/>
</dbReference>
<evidence type="ECO:0000313" key="2">
    <source>
        <dbReference type="Proteomes" id="UP000069935"/>
    </source>
</evidence>